<reference evidence="3 4" key="1">
    <citation type="submission" date="2018-07" db="EMBL/GenBank/DDBJ databases">
        <title>Mechanisms of high-level aminoglycoside resistance among Gram-negative pathogens in Brazil.</title>
        <authorList>
            <person name="Ballaben A.S."/>
            <person name="Darini A.L.C."/>
            <person name="Doi Y."/>
        </authorList>
    </citation>
    <scope>NUCLEOTIDE SEQUENCE [LARGE SCALE GENOMIC DNA]</scope>
    <source>
        <strain evidence="3 4">B2-305</strain>
    </source>
</reference>
<feature type="domain" description="Acyl-CoA thioesterase-like C-terminal" evidence="2">
    <location>
        <begin position="22"/>
        <end position="66"/>
    </location>
</feature>
<evidence type="ECO:0000313" key="3">
    <source>
        <dbReference type="EMBL" id="RCI72564.1"/>
    </source>
</evidence>
<gene>
    <name evidence="3" type="ORF">DT376_23095</name>
</gene>
<protein>
    <submittedName>
        <fullName evidence="3">Thioesterase family protein</fullName>
    </submittedName>
</protein>
<evidence type="ECO:0000313" key="4">
    <source>
        <dbReference type="Proteomes" id="UP000253594"/>
    </source>
</evidence>
<organism evidence="3 4">
    <name type="scientific">Pseudomonas aeruginosa</name>
    <dbReference type="NCBI Taxonomy" id="287"/>
    <lineage>
        <taxon>Bacteria</taxon>
        <taxon>Pseudomonadati</taxon>
        <taxon>Pseudomonadota</taxon>
        <taxon>Gammaproteobacteria</taxon>
        <taxon>Pseudomonadales</taxon>
        <taxon>Pseudomonadaceae</taxon>
        <taxon>Pseudomonas</taxon>
    </lineage>
</organism>
<sequence>RPPPPRPPPRPGPPAPPRPLPPPARGDWCRYLAEIEEARDGYGHVAARMWSADGQLLAISRQMVTVFG</sequence>
<dbReference type="InterPro" id="IPR029069">
    <property type="entry name" value="HotDog_dom_sf"/>
</dbReference>
<evidence type="ECO:0000256" key="1">
    <source>
        <dbReference type="SAM" id="MobiDB-lite"/>
    </source>
</evidence>
<comment type="caution">
    <text evidence="3">The sequence shown here is derived from an EMBL/GenBank/DDBJ whole genome shotgun (WGS) entry which is preliminary data.</text>
</comment>
<accession>A0A367M586</accession>
<dbReference type="Gene3D" id="2.40.160.210">
    <property type="entry name" value="Acyl-CoA thioesterase, double hotdog domain"/>
    <property type="match status" value="1"/>
</dbReference>
<proteinExistence type="predicted"/>
<dbReference type="EMBL" id="QORE01000907">
    <property type="protein sequence ID" value="RCI72564.1"/>
    <property type="molecule type" value="Genomic_DNA"/>
</dbReference>
<feature type="non-terminal residue" evidence="3">
    <location>
        <position position="1"/>
    </location>
</feature>
<dbReference type="InterPro" id="IPR049450">
    <property type="entry name" value="ACOT8-like_C"/>
</dbReference>
<feature type="region of interest" description="Disordered" evidence="1">
    <location>
        <begin position="1"/>
        <end position="23"/>
    </location>
</feature>
<dbReference type="AlphaFoldDB" id="A0A367M586"/>
<evidence type="ECO:0000259" key="2">
    <source>
        <dbReference type="Pfam" id="PF20789"/>
    </source>
</evidence>
<dbReference type="SUPFAM" id="SSF54637">
    <property type="entry name" value="Thioesterase/thiol ester dehydrase-isomerase"/>
    <property type="match status" value="1"/>
</dbReference>
<dbReference type="Proteomes" id="UP000253594">
    <property type="component" value="Unassembled WGS sequence"/>
</dbReference>
<name>A0A367M586_PSEAI</name>
<dbReference type="InterPro" id="IPR042171">
    <property type="entry name" value="Acyl-CoA_hotdog"/>
</dbReference>
<dbReference type="Pfam" id="PF20789">
    <property type="entry name" value="4HBT_3C"/>
    <property type="match status" value="1"/>
</dbReference>